<feature type="region of interest" description="Disordered" evidence="1">
    <location>
        <begin position="1"/>
        <end position="27"/>
    </location>
</feature>
<dbReference type="Proteomes" id="UP001283361">
    <property type="component" value="Unassembled WGS sequence"/>
</dbReference>
<name>A0AAE1E972_9GAST</name>
<dbReference type="AlphaFoldDB" id="A0AAE1E972"/>
<dbReference type="GO" id="GO:0047631">
    <property type="term" value="F:ADP-ribose diphosphatase activity"/>
    <property type="evidence" value="ECO:0007669"/>
    <property type="project" value="InterPro"/>
</dbReference>
<evidence type="ECO:0000313" key="3">
    <source>
        <dbReference type="Proteomes" id="UP001283361"/>
    </source>
</evidence>
<organism evidence="2 3">
    <name type="scientific">Elysia crispata</name>
    <name type="common">lettuce slug</name>
    <dbReference type="NCBI Taxonomy" id="231223"/>
    <lineage>
        <taxon>Eukaryota</taxon>
        <taxon>Metazoa</taxon>
        <taxon>Spiralia</taxon>
        <taxon>Lophotrochozoa</taxon>
        <taxon>Mollusca</taxon>
        <taxon>Gastropoda</taxon>
        <taxon>Heterobranchia</taxon>
        <taxon>Euthyneura</taxon>
        <taxon>Panpulmonata</taxon>
        <taxon>Sacoglossa</taxon>
        <taxon>Placobranchoidea</taxon>
        <taxon>Plakobranchidae</taxon>
        <taxon>Elysia</taxon>
    </lineage>
</organism>
<evidence type="ECO:0000313" key="2">
    <source>
        <dbReference type="EMBL" id="KAK3797533.1"/>
    </source>
</evidence>
<proteinExistence type="predicted"/>
<protein>
    <submittedName>
        <fullName evidence="2">Uncharacterized protein</fullName>
    </submittedName>
</protein>
<reference evidence="2" key="1">
    <citation type="journal article" date="2023" name="G3 (Bethesda)">
        <title>A reference genome for the long-term kleptoplast-retaining sea slug Elysia crispata morphotype clarki.</title>
        <authorList>
            <person name="Eastman K.E."/>
            <person name="Pendleton A.L."/>
            <person name="Shaikh M.A."/>
            <person name="Suttiyut T."/>
            <person name="Ogas R."/>
            <person name="Tomko P."/>
            <person name="Gavelis G."/>
            <person name="Widhalm J.R."/>
            <person name="Wisecaver J.H."/>
        </authorList>
    </citation>
    <scope>NUCLEOTIDE SEQUENCE</scope>
    <source>
        <strain evidence="2">ECLA1</strain>
    </source>
</reference>
<dbReference type="InterPro" id="IPR039989">
    <property type="entry name" value="NUDT9"/>
</dbReference>
<gene>
    <name evidence="2" type="ORF">RRG08_054564</name>
</gene>
<sequence>MVGGFYQTPQGPSYSTAETDSSTHDASLHPSPLDFLYNAVQTFTLPTGQEVIIDRRSYMVDRNEQPLQYEVDTSGVPINPMGRTGLRGRGLLSKWGPNHLIKAVISRFKAVVNDNNTTNPVNQRQSQLTSMEILVHTSQDGSRTSLIGGPVRHGKSPYSTLCDIITEIYPDDTADHDSYADQEEMIHVST</sequence>
<comment type="caution">
    <text evidence="2">The sequence shown here is derived from an EMBL/GenBank/DDBJ whole genome shotgun (WGS) entry which is preliminary data.</text>
</comment>
<dbReference type="Pfam" id="PF25969">
    <property type="entry name" value="NUDT9_N"/>
    <property type="match status" value="1"/>
</dbReference>
<dbReference type="PANTHER" id="PTHR13030:SF8">
    <property type="entry name" value="ADP-RIBOSE PYROPHOSPHATASE, MITOCHONDRIAL"/>
    <property type="match status" value="1"/>
</dbReference>
<keyword evidence="3" id="KW-1185">Reference proteome</keyword>
<accession>A0AAE1E972</accession>
<feature type="compositionally biased region" description="Polar residues" evidence="1">
    <location>
        <begin position="7"/>
        <end position="20"/>
    </location>
</feature>
<dbReference type="PANTHER" id="PTHR13030">
    <property type="entry name" value="NUDIX HYDROLASE"/>
    <property type="match status" value="1"/>
</dbReference>
<evidence type="ECO:0000256" key="1">
    <source>
        <dbReference type="SAM" id="MobiDB-lite"/>
    </source>
</evidence>
<dbReference type="EMBL" id="JAWDGP010000750">
    <property type="protein sequence ID" value="KAK3797533.1"/>
    <property type="molecule type" value="Genomic_DNA"/>
</dbReference>